<feature type="chain" id="PRO_5030728672" evidence="2">
    <location>
        <begin position="24"/>
        <end position="315"/>
    </location>
</feature>
<accession>A0A7W8HZ59</accession>
<reference evidence="3 4" key="1">
    <citation type="submission" date="2020-08" db="EMBL/GenBank/DDBJ databases">
        <title>Genomic Encyclopedia of Type Strains, Phase IV (KMG-IV): sequencing the most valuable type-strain genomes for metagenomic binning, comparative biology and taxonomic classification.</title>
        <authorList>
            <person name="Goeker M."/>
        </authorList>
    </citation>
    <scope>NUCLEOTIDE SEQUENCE [LARGE SCALE GENOMIC DNA]</scope>
    <source>
        <strain evidence="3 4">DSM 25335</strain>
    </source>
</reference>
<dbReference type="AlphaFoldDB" id="A0A7W8HZ59"/>
<organism evidence="3 4">
    <name type="scientific">Brevundimonas basaltis</name>
    <dbReference type="NCBI Taxonomy" id="472166"/>
    <lineage>
        <taxon>Bacteria</taxon>
        <taxon>Pseudomonadati</taxon>
        <taxon>Pseudomonadota</taxon>
        <taxon>Alphaproteobacteria</taxon>
        <taxon>Caulobacterales</taxon>
        <taxon>Caulobacteraceae</taxon>
        <taxon>Brevundimonas</taxon>
    </lineage>
</organism>
<feature type="compositionally biased region" description="Basic and acidic residues" evidence="1">
    <location>
        <begin position="51"/>
        <end position="95"/>
    </location>
</feature>
<proteinExistence type="predicted"/>
<sequence>MKRLIPLTSVLVLALCASSPALAQNGNGNGHGKGHGAGNPVQQDRDDDGDDDRREGRRNGNGRENRAERDVPRNHRSAEVRVREIVGDPPREGERAVRELRRGLERGESVVGREVIGPRRDEVRALLQGCPPGLAKKDNGCLPPGQARKIDRSQSYDRYNYLWRSFGGDGGYQYRDGYLYRTAPDGGLLGYLPVLGGILSTGNVWPTQYTYQQPPQYYSRYYGLNDRYQYRYSDGVLYGVDPKTQAIAQVAALLTGQQIDVGQRMPAGYDVYNIPYDYRDQYVDSADRHYRYSDGYVYQVDPTTRLVQAVIQLLT</sequence>
<evidence type="ECO:0000256" key="1">
    <source>
        <dbReference type="SAM" id="MobiDB-lite"/>
    </source>
</evidence>
<feature type="region of interest" description="Disordered" evidence="1">
    <location>
        <begin position="26"/>
        <end position="95"/>
    </location>
</feature>
<dbReference type="RefSeq" id="WP_183253276.1">
    <property type="nucleotide sequence ID" value="NZ_BAAAFF010000006.1"/>
</dbReference>
<feature type="signal peptide" evidence="2">
    <location>
        <begin position="1"/>
        <end position="23"/>
    </location>
</feature>
<dbReference type="Proteomes" id="UP000566663">
    <property type="component" value="Unassembled WGS sequence"/>
</dbReference>
<feature type="compositionally biased region" description="Gly residues" evidence="1">
    <location>
        <begin position="27"/>
        <end position="37"/>
    </location>
</feature>
<comment type="caution">
    <text evidence="3">The sequence shown here is derived from an EMBL/GenBank/DDBJ whole genome shotgun (WGS) entry which is preliminary data.</text>
</comment>
<name>A0A7W8HZ59_9CAUL</name>
<gene>
    <name evidence="3" type="ORF">HNQ67_001154</name>
</gene>
<evidence type="ECO:0000256" key="2">
    <source>
        <dbReference type="SAM" id="SignalP"/>
    </source>
</evidence>
<evidence type="ECO:0000313" key="3">
    <source>
        <dbReference type="EMBL" id="MBB5291640.1"/>
    </source>
</evidence>
<keyword evidence="4" id="KW-1185">Reference proteome</keyword>
<evidence type="ECO:0000313" key="4">
    <source>
        <dbReference type="Proteomes" id="UP000566663"/>
    </source>
</evidence>
<protein>
    <submittedName>
        <fullName evidence="3">Uncharacterized protein</fullName>
    </submittedName>
</protein>
<dbReference type="EMBL" id="JACHFZ010000002">
    <property type="protein sequence ID" value="MBB5291640.1"/>
    <property type="molecule type" value="Genomic_DNA"/>
</dbReference>
<keyword evidence="2" id="KW-0732">Signal</keyword>